<evidence type="ECO:0000256" key="2">
    <source>
        <dbReference type="SAM" id="Phobius"/>
    </source>
</evidence>
<keyword evidence="2" id="KW-0812">Transmembrane</keyword>
<comment type="caution">
    <text evidence="3">The sequence shown here is derived from an EMBL/GenBank/DDBJ whole genome shotgun (WGS) entry which is preliminary data.</text>
</comment>
<protein>
    <recommendedName>
        <fullName evidence="5">DUF3592 domain-containing protein</fullName>
    </recommendedName>
</protein>
<gene>
    <name evidence="3" type="ORF">ACFPUY_26110</name>
</gene>
<feature type="transmembrane region" description="Helical" evidence="2">
    <location>
        <begin position="114"/>
        <end position="139"/>
    </location>
</feature>
<dbReference type="RefSeq" id="WP_219548111.1">
    <property type="nucleotide sequence ID" value="NZ_JAHKRN010000037.1"/>
</dbReference>
<dbReference type="EMBL" id="JBHSNW010000014">
    <property type="protein sequence ID" value="MFC5818591.1"/>
    <property type="molecule type" value="Genomic_DNA"/>
</dbReference>
<feature type="region of interest" description="Disordered" evidence="1">
    <location>
        <begin position="145"/>
        <end position="167"/>
    </location>
</feature>
<evidence type="ECO:0000256" key="1">
    <source>
        <dbReference type="SAM" id="MobiDB-lite"/>
    </source>
</evidence>
<name>A0ABW1C1L8_9ACTN</name>
<proteinExistence type="predicted"/>
<keyword evidence="2" id="KW-1133">Transmembrane helix</keyword>
<evidence type="ECO:0000313" key="3">
    <source>
        <dbReference type="EMBL" id="MFC5818591.1"/>
    </source>
</evidence>
<evidence type="ECO:0000313" key="4">
    <source>
        <dbReference type="Proteomes" id="UP001596096"/>
    </source>
</evidence>
<reference evidence="4" key="1">
    <citation type="journal article" date="2019" name="Int. J. Syst. Evol. Microbiol.">
        <title>The Global Catalogue of Microorganisms (GCM) 10K type strain sequencing project: providing services to taxonomists for standard genome sequencing and annotation.</title>
        <authorList>
            <consortium name="The Broad Institute Genomics Platform"/>
            <consortium name="The Broad Institute Genome Sequencing Center for Infectious Disease"/>
            <person name="Wu L."/>
            <person name="Ma J."/>
        </authorList>
    </citation>
    <scope>NUCLEOTIDE SEQUENCE [LARGE SCALE GENOMIC DNA]</scope>
    <source>
        <strain evidence="4">CGMCC 4.7106</strain>
    </source>
</reference>
<keyword evidence="2" id="KW-0472">Membrane</keyword>
<sequence length="167" mass="17382">MRFRPSPPMAVVLLLVAALALSWTLPGIGPALRLATGHGLRGTFTAQRLDCLRHPGHESCAWTGAFRSRDGLVQRTEVTLAGSDRGTHRAGQRVEAVDVGLTNRVYGPGGSAEWVFTVLLALAELALLAFALMAIAGAIRRGEGTRSAAGASPSAPAECGGDVGQDR</sequence>
<evidence type="ECO:0008006" key="5">
    <source>
        <dbReference type="Google" id="ProtNLM"/>
    </source>
</evidence>
<accession>A0ABW1C1L8</accession>
<dbReference type="Proteomes" id="UP001596096">
    <property type="component" value="Unassembled WGS sequence"/>
</dbReference>
<keyword evidence="4" id="KW-1185">Reference proteome</keyword>
<feature type="compositionally biased region" description="Low complexity" evidence="1">
    <location>
        <begin position="147"/>
        <end position="157"/>
    </location>
</feature>
<organism evidence="3 4">
    <name type="scientific">Nonomuraea harbinensis</name>
    <dbReference type="NCBI Taxonomy" id="1286938"/>
    <lineage>
        <taxon>Bacteria</taxon>
        <taxon>Bacillati</taxon>
        <taxon>Actinomycetota</taxon>
        <taxon>Actinomycetes</taxon>
        <taxon>Streptosporangiales</taxon>
        <taxon>Streptosporangiaceae</taxon>
        <taxon>Nonomuraea</taxon>
    </lineage>
</organism>